<dbReference type="EnsemblProtists" id="EKX52109">
    <property type="protein sequence ID" value="EKX52109"/>
    <property type="gene ID" value="GUITHDRAFT_133844"/>
</dbReference>
<evidence type="ECO:0000313" key="3">
    <source>
        <dbReference type="EnsemblProtists" id="EKX52109"/>
    </source>
</evidence>
<reference evidence="2 4" key="1">
    <citation type="journal article" date="2012" name="Nature">
        <title>Algal genomes reveal evolutionary mosaicism and the fate of nucleomorphs.</title>
        <authorList>
            <consortium name="DOE Joint Genome Institute"/>
            <person name="Curtis B.A."/>
            <person name="Tanifuji G."/>
            <person name="Burki F."/>
            <person name="Gruber A."/>
            <person name="Irimia M."/>
            <person name="Maruyama S."/>
            <person name="Arias M.C."/>
            <person name="Ball S.G."/>
            <person name="Gile G.H."/>
            <person name="Hirakawa Y."/>
            <person name="Hopkins J.F."/>
            <person name="Kuo A."/>
            <person name="Rensing S.A."/>
            <person name="Schmutz J."/>
            <person name="Symeonidi A."/>
            <person name="Elias M."/>
            <person name="Eveleigh R.J."/>
            <person name="Herman E.K."/>
            <person name="Klute M.J."/>
            <person name="Nakayama T."/>
            <person name="Obornik M."/>
            <person name="Reyes-Prieto A."/>
            <person name="Armbrust E.V."/>
            <person name="Aves S.J."/>
            <person name="Beiko R.G."/>
            <person name="Coutinho P."/>
            <person name="Dacks J.B."/>
            <person name="Durnford D.G."/>
            <person name="Fast N.M."/>
            <person name="Green B.R."/>
            <person name="Grisdale C.J."/>
            <person name="Hempel F."/>
            <person name="Henrissat B."/>
            <person name="Hoppner M.P."/>
            <person name="Ishida K."/>
            <person name="Kim E."/>
            <person name="Koreny L."/>
            <person name="Kroth P.G."/>
            <person name="Liu Y."/>
            <person name="Malik S.B."/>
            <person name="Maier U.G."/>
            <person name="McRose D."/>
            <person name="Mock T."/>
            <person name="Neilson J.A."/>
            <person name="Onodera N.T."/>
            <person name="Poole A.M."/>
            <person name="Pritham E.J."/>
            <person name="Richards T.A."/>
            <person name="Rocap G."/>
            <person name="Roy S.W."/>
            <person name="Sarai C."/>
            <person name="Schaack S."/>
            <person name="Shirato S."/>
            <person name="Slamovits C.H."/>
            <person name="Spencer D.F."/>
            <person name="Suzuki S."/>
            <person name="Worden A.Z."/>
            <person name="Zauner S."/>
            <person name="Barry K."/>
            <person name="Bell C."/>
            <person name="Bharti A.K."/>
            <person name="Crow J.A."/>
            <person name="Grimwood J."/>
            <person name="Kramer R."/>
            <person name="Lindquist E."/>
            <person name="Lucas S."/>
            <person name="Salamov A."/>
            <person name="McFadden G.I."/>
            <person name="Lane C.E."/>
            <person name="Keeling P.J."/>
            <person name="Gray M.W."/>
            <person name="Grigoriev I.V."/>
            <person name="Archibald J.M."/>
        </authorList>
    </citation>
    <scope>NUCLEOTIDE SEQUENCE</scope>
    <source>
        <strain evidence="2 4">CCMP2712</strain>
    </source>
</reference>
<feature type="chain" id="PRO_5008771945" evidence="1">
    <location>
        <begin position="22"/>
        <end position="291"/>
    </location>
</feature>
<proteinExistence type="predicted"/>
<dbReference type="KEGG" id="gtt:GUITHDRAFT_133844"/>
<reference evidence="3" key="3">
    <citation type="submission" date="2015-06" db="UniProtKB">
        <authorList>
            <consortium name="EnsemblProtists"/>
        </authorList>
    </citation>
    <scope>IDENTIFICATION</scope>
</reference>
<evidence type="ECO:0000313" key="2">
    <source>
        <dbReference type="EMBL" id="EKX52109.1"/>
    </source>
</evidence>
<evidence type="ECO:0000313" key="4">
    <source>
        <dbReference type="Proteomes" id="UP000011087"/>
    </source>
</evidence>
<gene>
    <name evidence="2" type="ORF">GUITHDRAFT_133844</name>
</gene>
<dbReference type="PROSITE" id="PS51257">
    <property type="entry name" value="PROKAR_LIPOPROTEIN"/>
    <property type="match status" value="1"/>
</dbReference>
<sequence length="291" mass="32456">MQLRLLPLLLLLLLLSCPSLTSLPSRSSAFVPSPVVHALRRWDSACSLQPQAVEDREVITATRLWIDGWVVGLSLCPWAWLVRKPPELNLSVIRSEAMERDVKSVVMAARELVEVHSQISRDDGRRGFATTLLMFPSEKYAGTDPYTLANPSDAADPSAICGDFPVILSLHIYMTCILQSSEEADCCGGGNDMITHLVGTGQEALAEMPVDLLAFHRYPTLQLLVKDDLKFARRQWAAWQRRKKAEELSTLGLLFANKDKLRAIGRGFDALARQMREFLSSRANSSARLEH</sequence>
<reference evidence="4" key="2">
    <citation type="submission" date="2012-11" db="EMBL/GenBank/DDBJ databases">
        <authorList>
            <person name="Kuo A."/>
            <person name="Curtis B.A."/>
            <person name="Tanifuji G."/>
            <person name="Burki F."/>
            <person name="Gruber A."/>
            <person name="Irimia M."/>
            <person name="Maruyama S."/>
            <person name="Arias M.C."/>
            <person name="Ball S.G."/>
            <person name="Gile G.H."/>
            <person name="Hirakawa Y."/>
            <person name="Hopkins J.F."/>
            <person name="Rensing S.A."/>
            <person name="Schmutz J."/>
            <person name="Symeonidi A."/>
            <person name="Elias M."/>
            <person name="Eveleigh R.J."/>
            <person name="Herman E.K."/>
            <person name="Klute M.J."/>
            <person name="Nakayama T."/>
            <person name="Obornik M."/>
            <person name="Reyes-Prieto A."/>
            <person name="Armbrust E.V."/>
            <person name="Aves S.J."/>
            <person name="Beiko R.G."/>
            <person name="Coutinho P."/>
            <person name="Dacks J.B."/>
            <person name="Durnford D.G."/>
            <person name="Fast N.M."/>
            <person name="Green B.R."/>
            <person name="Grisdale C."/>
            <person name="Hempe F."/>
            <person name="Henrissat B."/>
            <person name="Hoppner M.P."/>
            <person name="Ishida K.-I."/>
            <person name="Kim E."/>
            <person name="Koreny L."/>
            <person name="Kroth P.G."/>
            <person name="Liu Y."/>
            <person name="Malik S.-B."/>
            <person name="Maier U.G."/>
            <person name="McRose D."/>
            <person name="Mock T."/>
            <person name="Neilson J.A."/>
            <person name="Onodera N.T."/>
            <person name="Poole A.M."/>
            <person name="Pritham E.J."/>
            <person name="Richards T.A."/>
            <person name="Rocap G."/>
            <person name="Roy S.W."/>
            <person name="Sarai C."/>
            <person name="Schaack S."/>
            <person name="Shirato S."/>
            <person name="Slamovits C.H."/>
            <person name="Spencer D.F."/>
            <person name="Suzuki S."/>
            <person name="Worden A.Z."/>
            <person name="Zauner S."/>
            <person name="Barry K."/>
            <person name="Bell C."/>
            <person name="Bharti A.K."/>
            <person name="Crow J.A."/>
            <person name="Grimwood J."/>
            <person name="Kramer R."/>
            <person name="Lindquist E."/>
            <person name="Lucas S."/>
            <person name="Salamov A."/>
            <person name="McFadden G.I."/>
            <person name="Lane C.E."/>
            <person name="Keeling P.J."/>
            <person name="Gray M.W."/>
            <person name="Grigoriev I.V."/>
            <person name="Archibald J.M."/>
        </authorList>
    </citation>
    <scope>NUCLEOTIDE SEQUENCE</scope>
    <source>
        <strain evidence="4">CCMP2712</strain>
    </source>
</reference>
<keyword evidence="1" id="KW-0732">Signal</keyword>
<dbReference type="RefSeq" id="XP_005839089.1">
    <property type="nucleotide sequence ID" value="XM_005839032.1"/>
</dbReference>
<dbReference type="PaxDb" id="55529-EKX52109"/>
<feature type="signal peptide" evidence="1">
    <location>
        <begin position="1"/>
        <end position="21"/>
    </location>
</feature>
<accession>L1JUV6</accession>
<dbReference type="EMBL" id="JH992973">
    <property type="protein sequence ID" value="EKX52109.1"/>
    <property type="molecule type" value="Genomic_DNA"/>
</dbReference>
<dbReference type="GeneID" id="17308802"/>
<protein>
    <submittedName>
        <fullName evidence="2 3">Uncharacterized protein</fullName>
    </submittedName>
</protein>
<organism evidence="2">
    <name type="scientific">Guillardia theta (strain CCMP2712)</name>
    <name type="common">Cryptophyte</name>
    <dbReference type="NCBI Taxonomy" id="905079"/>
    <lineage>
        <taxon>Eukaryota</taxon>
        <taxon>Cryptophyceae</taxon>
        <taxon>Pyrenomonadales</taxon>
        <taxon>Geminigeraceae</taxon>
        <taxon>Guillardia</taxon>
    </lineage>
</organism>
<dbReference type="AlphaFoldDB" id="L1JUV6"/>
<keyword evidence="4" id="KW-1185">Reference proteome</keyword>
<dbReference type="HOGENOM" id="CLU_957946_0_0_1"/>
<dbReference type="Proteomes" id="UP000011087">
    <property type="component" value="Unassembled WGS sequence"/>
</dbReference>
<dbReference type="Pfam" id="PF07209">
    <property type="entry name" value="DUF1415"/>
    <property type="match status" value="1"/>
</dbReference>
<evidence type="ECO:0000256" key="1">
    <source>
        <dbReference type="SAM" id="SignalP"/>
    </source>
</evidence>
<dbReference type="InterPro" id="IPR009858">
    <property type="entry name" value="DUF1415"/>
</dbReference>
<name>L1JUV6_GUITC</name>